<gene>
    <name evidence="3" type="ORF">L2737_08210</name>
</gene>
<dbReference type="PANTHER" id="PTHR24260">
    <property type="match status" value="1"/>
</dbReference>
<keyword evidence="3" id="KW-0378">Hydrolase</keyword>
<dbReference type="Pfam" id="PF00089">
    <property type="entry name" value="Trypsin"/>
    <property type="match status" value="1"/>
</dbReference>
<feature type="domain" description="Peptidase S1" evidence="2">
    <location>
        <begin position="56"/>
        <end position="248"/>
    </location>
</feature>
<keyword evidence="4" id="KW-1185">Reference proteome</keyword>
<dbReference type="EMBL" id="JAKIKU010000004">
    <property type="protein sequence ID" value="MCL1045307.1"/>
    <property type="molecule type" value="Genomic_DNA"/>
</dbReference>
<dbReference type="InterPro" id="IPR001254">
    <property type="entry name" value="Trypsin_dom"/>
</dbReference>
<organism evidence="3 4">
    <name type="scientific">Shewanella electrodiphila</name>
    <dbReference type="NCBI Taxonomy" id="934143"/>
    <lineage>
        <taxon>Bacteria</taxon>
        <taxon>Pseudomonadati</taxon>
        <taxon>Pseudomonadota</taxon>
        <taxon>Gammaproteobacteria</taxon>
        <taxon>Alteromonadales</taxon>
        <taxon>Shewanellaceae</taxon>
        <taxon>Shewanella</taxon>
    </lineage>
</organism>
<dbReference type="EC" id="3.4.21.-" evidence="3"/>
<dbReference type="PROSITE" id="PS50240">
    <property type="entry name" value="TRYPSIN_DOM"/>
    <property type="match status" value="1"/>
</dbReference>
<evidence type="ECO:0000256" key="1">
    <source>
        <dbReference type="SAM" id="SignalP"/>
    </source>
</evidence>
<feature type="chain" id="PRO_5047371198" evidence="1">
    <location>
        <begin position="18"/>
        <end position="248"/>
    </location>
</feature>
<evidence type="ECO:0000313" key="4">
    <source>
        <dbReference type="Proteomes" id="UP001202134"/>
    </source>
</evidence>
<proteinExistence type="predicted"/>
<dbReference type="InterPro" id="IPR009003">
    <property type="entry name" value="Peptidase_S1_PA"/>
</dbReference>
<sequence>MKWSFLILLVLSFPSSAIIMRHDVDESQYLEFAKDNKSIVTFYGNYRDKEIVEGTGTLIAEDWIITAAHVANYLLIDGKVRFKDSYYKIKKVVKHPDWKDKQFPNDIALVQLQSTIPNSETVALYDKEDELHKTLTFIGRGDFGTGEVGIVGADARLRAAQNVVTETSGQWVRFKFDSEQDSLALEGISGPGDSGGPALLKMNNRLYIVGVSSWQNAEPTEWQEAKYGVIENYSRISYFKKWIEKSME</sequence>
<dbReference type="GO" id="GO:0016787">
    <property type="term" value="F:hydrolase activity"/>
    <property type="evidence" value="ECO:0007669"/>
    <property type="project" value="UniProtKB-KW"/>
</dbReference>
<dbReference type="RefSeq" id="WP_248955406.1">
    <property type="nucleotide sequence ID" value="NZ_JAKIKU010000004.1"/>
</dbReference>
<dbReference type="SUPFAM" id="SSF50494">
    <property type="entry name" value="Trypsin-like serine proteases"/>
    <property type="match status" value="1"/>
</dbReference>
<dbReference type="PANTHER" id="PTHR24260:SF136">
    <property type="entry name" value="GH08193P-RELATED"/>
    <property type="match status" value="1"/>
</dbReference>
<evidence type="ECO:0000313" key="3">
    <source>
        <dbReference type="EMBL" id="MCL1045307.1"/>
    </source>
</evidence>
<comment type="caution">
    <text evidence="3">The sequence shown here is derived from an EMBL/GenBank/DDBJ whole genome shotgun (WGS) entry which is preliminary data.</text>
</comment>
<dbReference type="Gene3D" id="2.40.10.10">
    <property type="entry name" value="Trypsin-like serine proteases"/>
    <property type="match status" value="1"/>
</dbReference>
<name>A0ABT0KN74_9GAMM</name>
<dbReference type="InterPro" id="IPR001314">
    <property type="entry name" value="Peptidase_S1A"/>
</dbReference>
<dbReference type="PRINTS" id="PR00722">
    <property type="entry name" value="CHYMOTRYPSIN"/>
</dbReference>
<feature type="signal peptide" evidence="1">
    <location>
        <begin position="1"/>
        <end position="17"/>
    </location>
</feature>
<dbReference type="SMART" id="SM00020">
    <property type="entry name" value="Tryp_SPc"/>
    <property type="match status" value="1"/>
</dbReference>
<protein>
    <submittedName>
        <fullName evidence="3">Trypsin-like serine protease</fullName>
        <ecNumber evidence="3">3.4.21.-</ecNumber>
    </submittedName>
</protein>
<keyword evidence="1" id="KW-0732">Signal</keyword>
<dbReference type="InterPro" id="IPR051333">
    <property type="entry name" value="CLIP_Serine_Protease"/>
</dbReference>
<dbReference type="Proteomes" id="UP001202134">
    <property type="component" value="Unassembled WGS sequence"/>
</dbReference>
<reference evidence="3 4" key="1">
    <citation type="submission" date="2022-01" db="EMBL/GenBank/DDBJ databases">
        <title>Whole genome-based taxonomy of the Shewanellaceae.</title>
        <authorList>
            <person name="Martin-Rodriguez A.J."/>
        </authorList>
    </citation>
    <scope>NUCLEOTIDE SEQUENCE [LARGE SCALE GENOMIC DNA]</scope>
    <source>
        <strain evidence="3 4">DSM 24955</strain>
    </source>
</reference>
<accession>A0ABT0KN74</accession>
<evidence type="ECO:0000259" key="2">
    <source>
        <dbReference type="PROSITE" id="PS50240"/>
    </source>
</evidence>
<dbReference type="InterPro" id="IPR043504">
    <property type="entry name" value="Peptidase_S1_PA_chymotrypsin"/>
</dbReference>